<dbReference type="InterPro" id="IPR036661">
    <property type="entry name" value="Luciferase-like_sf"/>
</dbReference>
<dbReference type="SUPFAM" id="SSF51679">
    <property type="entry name" value="Bacterial luciferase-like"/>
    <property type="match status" value="1"/>
</dbReference>
<dbReference type="PANTHER" id="PTHR43244:SF1">
    <property type="entry name" value="5,10-METHYLENETETRAHYDROMETHANOPTERIN REDUCTASE"/>
    <property type="match status" value="1"/>
</dbReference>
<accession>A0A7W3VTK8</accession>
<dbReference type="InterPro" id="IPR050564">
    <property type="entry name" value="F420-G6PD/mer"/>
</dbReference>
<name>A0A7W3VTK8_9PSEU</name>
<keyword evidence="1" id="KW-0560">Oxidoreductase</keyword>
<sequence>MKIGLRGYGVWQVGALTTPAMAAEIEQLGYSGLWLGGPGVDLAGIDELLAATESLVVGSSIVNVWSGDPAVLARSYQRVASRFPGRFVLGIGAGHREQSQGYERPMDAVQRFLDALDAGGVPVSGRVLAALGPKMLELAAERAGGVVPYLVPPRHTRVARAALGASGFVAPEQKVVVTSDVVRGREVARGRVENPYLGLVNYTSNLRRLGYTDEDLAGSDRLIDDLVAVGDVSAVAARLEEHRAAGADHVVVQVITEKYQMHPALPGVRLQVYDDEVVRVYRELAAGVF</sequence>
<dbReference type="RefSeq" id="WP_182890026.1">
    <property type="nucleotide sequence ID" value="NZ_JACGZW010000002.1"/>
</dbReference>
<gene>
    <name evidence="3" type="ORF">H4281_07095</name>
</gene>
<dbReference type="InterPro" id="IPR011251">
    <property type="entry name" value="Luciferase-like_dom"/>
</dbReference>
<dbReference type="Gene3D" id="3.20.20.30">
    <property type="entry name" value="Luciferase-like domain"/>
    <property type="match status" value="2"/>
</dbReference>
<evidence type="ECO:0000259" key="2">
    <source>
        <dbReference type="Pfam" id="PF00296"/>
    </source>
</evidence>
<dbReference type="EMBL" id="JACGZW010000002">
    <property type="protein sequence ID" value="MBB1152890.1"/>
    <property type="molecule type" value="Genomic_DNA"/>
</dbReference>
<proteinExistence type="predicted"/>
<dbReference type="Pfam" id="PF00296">
    <property type="entry name" value="Bac_luciferase"/>
    <property type="match status" value="1"/>
</dbReference>
<dbReference type="GO" id="GO:0016705">
    <property type="term" value="F:oxidoreductase activity, acting on paired donors, with incorporation or reduction of molecular oxygen"/>
    <property type="evidence" value="ECO:0007669"/>
    <property type="project" value="InterPro"/>
</dbReference>
<dbReference type="PANTHER" id="PTHR43244">
    <property type="match status" value="1"/>
</dbReference>
<comment type="caution">
    <text evidence="3">The sequence shown here is derived from an EMBL/GenBank/DDBJ whole genome shotgun (WGS) entry which is preliminary data.</text>
</comment>
<organism evidence="3 4">
    <name type="scientific">Amycolatopsis dendrobii</name>
    <dbReference type="NCBI Taxonomy" id="2760662"/>
    <lineage>
        <taxon>Bacteria</taxon>
        <taxon>Bacillati</taxon>
        <taxon>Actinomycetota</taxon>
        <taxon>Actinomycetes</taxon>
        <taxon>Pseudonocardiales</taxon>
        <taxon>Pseudonocardiaceae</taxon>
        <taxon>Amycolatopsis</taxon>
    </lineage>
</organism>
<evidence type="ECO:0000313" key="3">
    <source>
        <dbReference type="EMBL" id="MBB1152890.1"/>
    </source>
</evidence>
<dbReference type="Proteomes" id="UP000526734">
    <property type="component" value="Unassembled WGS sequence"/>
</dbReference>
<protein>
    <submittedName>
        <fullName evidence="3">TIGR03620 family F420-dependent LLM class oxidoreductase</fullName>
    </submittedName>
</protein>
<reference evidence="3 4" key="1">
    <citation type="submission" date="2020-08" db="EMBL/GenBank/DDBJ databases">
        <title>Amycolatopsis sp. nov. DR6-1 isolated from Dendrobium heterocarpum.</title>
        <authorList>
            <person name="Tedsree N."/>
            <person name="Kuncharoen N."/>
            <person name="Likhitwitayawuid K."/>
            <person name="Tanasupawat S."/>
        </authorList>
    </citation>
    <scope>NUCLEOTIDE SEQUENCE [LARGE SCALE GENOMIC DNA]</scope>
    <source>
        <strain evidence="3 4">DR6-1</strain>
    </source>
</reference>
<dbReference type="InterPro" id="IPR019922">
    <property type="entry name" value="Lucif-like_OxRdatse_MSMEG_4141"/>
</dbReference>
<dbReference type="NCBIfam" id="TIGR03620">
    <property type="entry name" value="F420_MSMEG_4141"/>
    <property type="match status" value="1"/>
</dbReference>
<feature type="domain" description="Luciferase-like" evidence="2">
    <location>
        <begin position="20"/>
        <end position="116"/>
    </location>
</feature>
<evidence type="ECO:0000256" key="1">
    <source>
        <dbReference type="ARBA" id="ARBA00023002"/>
    </source>
</evidence>
<keyword evidence="4" id="KW-1185">Reference proteome</keyword>
<dbReference type="AlphaFoldDB" id="A0A7W3VTK8"/>
<evidence type="ECO:0000313" key="4">
    <source>
        <dbReference type="Proteomes" id="UP000526734"/>
    </source>
</evidence>